<proteinExistence type="inferred from homology"/>
<evidence type="ECO:0000313" key="5">
    <source>
        <dbReference type="EnsemblPlants" id="LPERR08G06060.1"/>
    </source>
</evidence>
<sequence length="377" mass="42011">MAADFTPGWKTVSTCTTAVVAEGVHVFEIHGYSDHKGMGTDEPIRSGAFAIGDFHWFICLYLDGYGDDAFDYVSAYLRLIGDGEVAIDGEPFWVSCKVKLVDQHTGVASNPQPYLRNTLKFSEKSKVLPCMMIPRAQLEVEPFLVDDRLTLEFHVTIKKDPWVSKTRRFPRILVPPPNIKRQLSELFETKEGADVTFDVAGVAVPAHKLVLAMRSPVFKAELCGLLRELGTDPITIVDMEPAVFKALLEFIYTDQFPVTHGSERKDNCEMIRQLLVASDRYAVDRLKLLCQSVLCKNLNIQNVATTLALADQHQCDKLKDACLEFMSCSKKMKGVVASKGYADLQRTAPSVLADVMAQMSKFNKMSSSAPQDESKSR</sequence>
<dbReference type="STRING" id="77586.A0A0D9X5K0"/>
<dbReference type="PROSITE" id="PS50144">
    <property type="entry name" value="MATH"/>
    <property type="match status" value="1"/>
</dbReference>
<organism evidence="5 6">
    <name type="scientific">Leersia perrieri</name>
    <dbReference type="NCBI Taxonomy" id="77586"/>
    <lineage>
        <taxon>Eukaryota</taxon>
        <taxon>Viridiplantae</taxon>
        <taxon>Streptophyta</taxon>
        <taxon>Embryophyta</taxon>
        <taxon>Tracheophyta</taxon>
        <taxon>Spermatophyta</taxon>
        <taxon>Magnoliopsida</taxon>
        <taxon>Liliopsida</taxon>
        <taxon>Poales</taxon>
        <taxon>Poaceae</taxon>
        <taxon>BOP clade</taxon>
        <taxon>Oryzoideae</taxon>
        <taxon>Oryzeae</taxon>
        <taxon>Oryzinae</taxon>
        <taxon>Leersia</taxon>
    </lineage>
</organism>
<dbReference type="Gramene" id="LPERR08G06060.1">
    <property type="protein sequence ID" value="LPERR08G06060.1"/>
    <property type="gene ID" value="LPERR08G06060"/>
</dbReference>
<dbReference type="InterPro" id="IPR002083">
    <property type="entry name" value="MATH/TRAF_dom"/>
</dbReference>
<dbReference type="InterPro" id="IPR045005">
    <property type="entry name" value="BPM1-6"/>
</dbReference>
<dbReference type="PANTHER" id="PTHR26379">
    <property type="entry name" value="BTB/POZ AND MATH DOMAIN-CONTAINING PROTEIN 1"/>
    <property type="match status" value="1"/>
</dbReference>
<dbReference type="SUPFAM" id="SSF54695">
    <property type="entry name" value="POZ domain"/>
    <property type="match status" value="1"/>
</dbReference>
<reference evidence="6" key="2">
    <citation type="submission" date="2013-12" db="EMBL/GenBank/DDBJ databases">
        <authorList>
            <person name="Yu Y."/>
            <person name="Lee S."/>
            <person name="de Baynast K."/>
            <person name="Wissotski M."/>
            <person name="Liu L."/>
            <person name="Talag J."/>
            <person name="Goicoechea J."/>
            <person name="Angelova A."/>
            <person name="Jetty R."/>
            <person name="Kudrna D."/>
            <person name="Golser W."/>
            <person name="Rivera L."/>
            <person name="Zhang J."/>
            <person name="Wing R."/>
        </authorList>
    </citation>
    <scope>NUCLEOTIDE SEQUENCE</scope>
</reference>
<reference evidence="5 6" key="1">
    <citation type="submission" date="2012-08" db="EMBL/GenBank/DDBJ databases">
        <title>Oryza genome evolution.</title>
        <authorList>
            <person name="Wing R.A."/>
        </authorList>
    </citation>
    <scope>NUCLEOTIDE SEQUENCE</scope>
</reference>
<feature type="domain" description="BTB" evidence="3">
    <location>
        <begin position="193"/>
        <end position="260"/>
    </location>
</feature>
<evidence type="ECO:0000256" key="2">
    <source>
        <dbReference type="ARBA" id="ARBA00010846"/>
    </source>
</evidence>
<dbReference type="Pfam" id="PF24570">
    <property type="entry name" value="BACK_BPM_SPOP"/>
    <property type="match status" value="1"/>
</dbReference>
<evidence type="ECO:0000259" key="3">
    <source>
        <dbReference type="PROSITE" id="PS50097"/>
    </source>
</evidence>
<dbReference type="InterPro" id="IPR000210">
    <property type="entry name" value="BTB/POZ_dom"/>
</dbReference>
<dbReference type="Gene3D" id="2.60.210.10">
    <property type="entry name" value="Apoptosis, Tumor Necrosis Factor Receptor Associated Protein 2, Chain A"/>
    <property type="match status" value="1"/>
</dbReference>
<dbReference type="Gene3D" id="1.25.40.420">
    <property type="match status" value="1"/>
</dbReference>
<dbReference type="CDD" id="cd00121">
    <property type="entry name" value="MATH"/>
    <property type="match status" value="1"/>
</dbReference>
<dbReference type="eggNOG" id="KOG1987">
    <property type="taxonomic scope" value="Eukaryota"/>
</dbReference>
<comment type="pathway">
    <text evidence="1">Protein modification; protein ubiquitination.</text>
</comment>
<dbReference type="GO" id="GO:0016567">
    <property type="term" value="P:protein ubiquitination"/>
    <property type="evidence" value="ECO:0007669"/>
    <property type="project" value="InterPro"/>
</dbReference>
<evidence type="ECO:0000259" key="4">
    <source>
        <dbReference type="PROSITE" id="PS50144"/>
    </source>
</evidence>
<protein>
    <recommendedName>
        <fullName evidence="7">BTB domain-containing protein</fullName>
    </recommendedName>
</protein>
<dbReference type="InterPro" id="IPR056423">
    <property type="entry name" value="BACK_BPM_SPOP"/>
</dbReference>
<dbReference type="InterPro" id="IPR008974">
    <property type="entry name" value="TRAF-like"/>
</dbReference>
<dbReference type="PANTHER" id="PTHR26379:SF266">
    <property type="entry name" value="OS08G0227200 PROTEIN"/>
    <property type="match status" value="1"/>
</dbReference>
<evidence type="ECO:0008006" key="7">
    <source>
        <dbReference type="Google" id="ProtNLM"/>
    </source>
</evidence>
<dbReference type="SMART" id="SM00225">
    <property type="entry name" value="BTB"/>
    <property type="match status" value="1"/>
</dbReference>
<dbReference type="Pfam" id="PF00651">
    <property type="entry name" value="BTB"/>
    <property type="match status" value="1"/>
</dbReference>
<dbReference type="HOGENOM" id="CLU_004253_2_0_1"/>
<name>A0A0D9X5K0_9ORYZ</name>
<dbReference type="SUPFAM" id="SSF49599">
    <property type="entry name" value="TRAF domain-like"/>
    <property type="match status" value="1"/>
</dbReference>
<dbReference type="Proteomes" id="UP000032180">
    <property type="component" value="Chromosome 8"/>
</dbReference>
<accession>A0A0D9X5K0</accession>
<dbReference type="Gene3D" id="3.30.710.10">
    <property type="entry name" value="Potassium Channel Kv1.1, Chain A"/>
    <property type="match status" value="1"/>
</dbReference>
<dbReference type="EnsemblPlants" id="LPERR08G06060.1">
    <property type="protein sequence ID" value="LPERR08G06060.1"/>
    <property type="gene ID" value="LPERR08G06060"/>
</dbReference>
<dbReference type="PROSITE" id="PS50097">
    <property type="entry name" value="BTB"/>
    <property type="match status" value="1"/>
</dbReference>
<dbReference type="AlphaFoldDB" id="A0A0D9X5K0"/>
<feature type="domain" description="MATH" evidence="4">
    <location>
        <begin position="22"/>
        <end position="155"/>
    </location>
</feature>
<keyword evidence="6" id="KW-1185">Reference proteome</keyword>
<dbReference type="InterPro" id="IPR011333">
    <property type="entry name" value="SKP1/BTB/POZ_sf"/>
</dbReference>
<dbReference type="Pfam" id="PF22486">
    <property type="entry name" value="MATH_2"/>
    <property type="match status" value="1"/>
</dbReference>
<reference evidence="5" key="3">
    <citation type="submission" date="2015-04" db="UniProtKB">
        <authorList>
            <consortium name="EnsemblPlants"/>
        </authorList>
    </citation>
    <scope>IDENTIFICATION</scope>
</reference>
<evidence type="ECO:0000313" key="6">
    <source>
        <dbReference type="Proteomes" id="UP000032180"/>
    </source>
</evidence>
<comment type="similarity">
    <text evidence="2">Belongs to the Tdpoz family.</text>
</comment>
<evidence type="ECO:0000256" key="1">
    <source>
        <dbReference type="ARBA" id="ARBA00004906"/>
    </source>
</evidence>